<reference evidence="1" key="1">
    <citation type="submission" date="2021-06" db="EMBL/GenBank/DDBJ databases">
        <authorList>
            <person name="Kallberg Y."/>
            <person name="Tangrot J."/>
            <person name="Rosling A."/>
        </authorList>
    </citation>
    <scope>NUCLEOTIDE SEQUENCE</scope>
    <source>
        <strain evidence="1">MA461A</strain>
    </source>
</reference>
<gene>
    <name evidence="1" type="ORF">RPERSI_LOCUS13039</name>
</gene>
<name>A0ACA9Q6J3_9GLOM</name>
<protein>
    <submittedName>
        <fullName evidence="1">6328_t:CDS:1</fullName>
    </submittedName>
</protein>
<accession>A0ACA9Q6J3</accession>
<evidence type="ECO:0000313" key="2">
    <source>
        <dbReference type="Proteomes" id="UP000789920"/>
    </source>
</evidence>
<evidence type="ECO:0000313" key="1">
    <source>
        <dbReference type="EMBL" id="CAG8739850.1"/>
    </source>
</evidence>
<keyword evidence="2" id="KW-1185">Reference proteome</keyword>
<feature type="non-terminal residue" evidence="1">
    <location>
        <position position="1"/>
    </location>
</feature>
<comment type="caution">
    <text evidence="1">The sequence shown here is derived from an EMBL/GenBank/DDBJ whole genome shotgun (WGS) entry which is preliminary data.</text>
</comment>
<sequence length="145" mass="16982">EKRCDKCANLLMEPEDFDETLSDSSPNSHISDQTYYEPDAKDFVIRDRFKYIQTQNGTLLDNQLYFSDNELMMDDSSSSYNLKVTDSLRLKENIIIESILNKFKLRHYTKRRKIEESVVSFPSPDIVSENIDHTENIEEESALEN</sequence>
<proteinExistence type="predicted"/>
<organism evidence="1 2">
    <name type="scientific">Racocetra persica</name>
    <dbReference type="NCBI Taxonomy" id="160502"/>
    <lineage>
        <taxon>Eukaryota</taxon>
        <taxon>Fungi</taxon>
        <taxon>Fungi incertae sedis</taxon>
        <taxon>Mucoromycota</taxon>
        <taxon>Glomeromycotina</taxon>
        <taxon>Glomeromycetes</taxon>
        <taxon>Diversisporales</taxon>
        <taxon>Gigasporaceae</taxon>
        <taxon>Racocetra</taxon>
    </lineage>
</organism>
<dbReference type="Proteomes" id="UP000789920">
    <property type="component" value="Unassembled WGS sequence"/>
</dbReference>
<dbReference type="EMBL" id="CAJVQC010028512">
    <property type="protein sequence ID" value="CAG8739850.1"/>
    <property type="molecule type" value="Genomic_DNA"/>
</dbReference>